<name>A0A3Q3AL98_KRYMA</name>
<sequence>MFCCPASLLFLFFYSKINFSFPSTEMSPHQWRRIHFLGGGATGVFRHLINFTCIGSSSNINKN</sequence>
<proteinExistence type="predicted"/>
<evidence type="ECO:0000256" key="1">
    <source>
        <dbReference type="SAM" id="SignalP"/>
    </source>
</evidence>
<feature type="signal peptide" evidence="1">
    <location>
        <begin position="1"/>
        <end position="19"/>
    </location>
</feature>
<reference evidence="2" key="2">
    <citation type="submission" date="2025-09" db="UniProtKB">
        <authorList>
            <consortium name="Ensembl"/>
        </authorList>
    </citation>
    <scope>IDENTIFICATION</scope>
</reference>
<evidence type="ECO:0000313" key="2">
    <source>
        <dbReference type="Ensembl" id="ENSKMAP00000017553.1"/>
    </source>
</evidence>
<organism evidence="2 3">
    <name type="scientific">Kryptolebias marmoratus</name>
    <name type="common">Mangrove killifish</name>
    <name type="synonym">Rivulus marmoratus</name>
    <dbReference type="NCBI Taxonomy" id="37003"/>
    <lineage>
        <taxon>Eukaryota</taxon>
        <taxon>Metazoa</taxon>
        <taxon>Chordata</taxon>
        <taxon>Craniata</taxon>
        <taxon>Vertebrata</taxon>
        <taxon>Euteleostomi</taxon>
        <taxon>Actinopterygii</taxon>
        <taxon>Neopterygii</taxon>
        <taxon>Teleostei</taxon>
        <taxon>Neoteleostei</taxon>
        <taxon>Acanthomorphata</taxon>
        <taxon>Ovalentaria</taxon>
        <taxon>Atherinomorphae</taxon>
        <taxon>Cyprinodontiformes</taxon>
        <taxon>Rivulidae</taxon>
        <taxon>Kryptolebias</taxon>
    </lineage>
</organism>
<feature type="chain" id="PRO_5047353861" evidence="1">
    <location>
        <begin position="20"/>
        <end position="63"/>
    </location>
</feature>
<dbReference type="Ensembl" id="ENSKMAT00000017797.1">
    <property type="protein sequence ID" value="ENSKMAP00000017553.1"/>
    <property type="gene ID" value="ENSKMAG00000013093.1"/>
</dbReference>
<evidence type="ECO:0000313" key="3">
    <source>
        <dbReference type="Proteomes" id="UP000264800"/>
    </source>
</evidence>
<accession>A0A3Q3AL98</accession>
<dbReference type="Proteomes" id="UP000264800">
    <property type="component" value="Unplaced"/>
</dbReference>
<keyword evidence="1" id="KW-0732">Signal</keyword>
<protein>
    <submittedName>
        <fullName evidence="2">Uncharacterized protein</fullName>
    </submittedName>
</protein>
<reference evidence="2" key="1">
    <citation type="submission" date="2025-08" db="UniProtKB">
        <authorList>
            <consortium name="Ensembl"/>
        </authorList>
    </citation>
    <scope>IDENTIFICATION</scope>
</reference>
<dbReference type="AlphaFoldDB" id="A0A3Q3AL98"/>
<keyword evidence="3" id="KW-1185">Reference proteome</keyword>